<evidence type="ECO:0000313" key="3">
    <source>
        <dbReference type="Proteomes" id="UP001642483"/>
    </source>
</evidence>
<dbReference type="EMBL" id="CAWYQH010000163">
    <property type="protein sequence ID" value="CAK8697242.1"/>
    <property type="molecule type" value="Genomic_DNA"/>
</dbReference>
<organism evidence="2 3">
    <name type="scientific">Clavelina lepadiformis</name>
    <name type="common">Light-bulb sea squirt</name>
    <name type="synonym">Ascidia lepadiformis</name>
    <dbReference type="NCBI Taxonomy" id="159417"/>
    <lineage>
        <taxon>Eukaryota</taxon>
        <taxon>Metazoa</taxon>
        <taxon>Chordata</taxon>
        <taxon>Tunicata</taxon>
        <taxon>Ascidiacea</taxon>
        <taxon>Aplousobranchia</taxon>
        <taxon>Clavelinidae</taxon>
        <taxon>Clavelina</taxon>
    </lineage>
</organism>
<protein>
    <recommendedName>
        <fullName evidence="1">CRAL-TRIO domain-containing protein</fullName>
    </recommendedName>
</protein>
<dbReference type="PANTHER" id="PTHR46384">
    <property type="entry name" value="MOTILE SPERM DOMAIN-CONTAINING PROTEIN 2"/>
    <property type="match status" value="1"/>
</dbReference>
<dbReference type="CDD" id="cd00170">
    <property type="entry name" value="SEC14"/>
    <property type="match status" value="1"/>
</dbReference>
<dbReference type="InterPro" id="IPR053012">
    <property type="entry name" value="ER-organelle_contact"/>
</dbReference>
<dbReference type="SUPFAM" id="SSF52087">
    <property type="entry name" value="CRAL/TRIO domain"/>
    <property type="match status" value="1"/>
</dbReference>
<name>A0ABP0H0C5_CLALP</name>
<dbReference type="InterPro" id="IPR001251">
    <property type="entry name" value="CRAL-TRIO_dom"/>
</dbReference>
<dbReference type="Proteomes" id="UP001642483">
    <property type="component" value="Unassembled WGS sequence"/>
</dbReference>
<evidence type="ECO:0000259" key="1">
    <source>
        <dbReference type="PROSITE" id="PS50191"/>
    </source>
</evidence>
<dbReference type="SMART" id="SM00516">
    <property type="entry name" value="SEC14"/>
    <property type="match status" value="1"/>
</dbReference>
<dbReference type="Pfam" id="PF00650">
    <property type="entry name" value="CRAL_TRIO"/>
    <property type="match status" value="1"/>
</dbReference>
<dbReference type="Gene3D" id="3.40.525.10">
    <property type="entry name" value="CRAL-TRIO lipid binding domain"/>
    <property type="match status" value="1"/>
</dbReference>
<dbReference type="PROSITE" id="PS50191">
    <property type="entry name" value="CRAL_TRIO"/>
    <property type="match status" value="1"/>
</dbReference>
<feature type="domain" description="CRAL-TRIO" evidence="1">
    <location>
        <begin position="95"/>
        <end position="235"/>
    </location>
</feature>
<dbReference type="PANTHER" id="PTHR46384:SF1">
    <property type="entry name" value="MOTILE SPERM DOMAIN-CONTAINING PROTEIN 2"/>
    <property type="match status" value="1"/>
</dbReference>
<reference evidence="2 3" key="1">
    <citation type="submission" date="2024-02" db="EMBL/GenBank/DDBJ databases">
        <authorList>
            <person name="Daric V."/>
            <person name="Darras S."/>
        </authorList>
    </citation>
    <scope>NUCLEOTIDE SEQUENCE [LARGE SCALE GENOMIC DNA]</scope>
</reference>
<evidence type="ECO:0000313" key="2">
    <source>
        <dbReference type="EMBL" id="CAK8697242.1"/>
    </source>
</evidence>
<gene>
    <name evidence="2" type="ORF">CVLEPA_LOCUS30504</name>
</gene>
<dbReference type="InterPro" id="IPR036865">
    <property type="entry name" value="CRAL-TRIO_dom_sf"/>
</dbReference>
<proteinExistence type="predicted"/>
<sequence>MASEGTKSGSEHVAYFRDAFNKEIKDCKDSVDTRDVERLMNDAEYATLFLNWSKSDEDAVNLAVKCLKWRLTKKVNDLTIENVGEEAFKAGHLFLLGQSKKGSRILHFRTGMLDKKDRERSMNLLIFWLERIQRKEPGELITFIMDTTGTSMRNSDMAFTTFIIECFTTYFPSMLERIIIYNLPTLLNSIWKLVSKMLSAEQREATVLCGKEGLKQYIDVENLPESMGGKVNFEYSFPPFPDDLDNDQ</sequence>
<keyword evidence="3" id="KW-1185">Reference proteome</keyword>
<accession>A0ABP0H0C5</accession>
<comment type="caution">
    <text evidence="2">The sequence shown here is derived from an EMBL/GenBank/DDBJ whole genome shotgun (WGS) entry which is preliminary data.</text>
</comment>